<dbReference type="RefSeq" id="WP_121645358.1">
    <property type="nucleotide sequence ID" value="NZ_RCWN01000001.1"/>
</dbReference>
<evidence type="ECO:0000313" key="11">
    <source>
        <dbReference type="Proteomes" id="UP000281094"/>
    </source>
</evidence>
<dbReference type="InterPro" id="IPR013785">
    <property type="entry name" value="Aldolase_TIM"/>
</dbReference>
<dbReference type="InterPro" id="IPR004136">
    <property type="entry name" value="NMO"/>
</dbReference>
<evidence type="ECO:0000313" key="10">
    <source>
        <dbReference type="EMBL" id="RLQ88390.1"/>
    </source>
</evidence>
<evidence type="ECO:0000256" key="5">
    <source>
        <dbReference type="ARBA" id="ARBA00022643"/>
    </source>
</evidence>
<evidence type="ECO:0000256" key="4">
    <source>
        <dbReference type="ARBA" id="ARBA00022630"/>
    </source>
</evidence>
<protein>
    <recommendedName>
        <fullName evidence="8">Propionate 3-nitronate monooxygenase</fullName>
    </recommendedName>
</protein>
<dbReference type="PANTHER" id="PTHR42747">
    <property type="entry name" value="NITRONATE MONOOXYGENASE-RELATED"/>
    <property type="match status" value="1"/>
</dbReference>
<evidence type="ECO:0000256" key="2">
    <source>
        <dbReference type="ARBA" id="ARBA00009881"/>
    </source>
</evidence>
<dbReference type="EMBL" id="RCWN01000001">
    <property type="protein sequence ID" value="RLQ88390.1"/>
    <property type="molecule type" value="Genomic_DNA"/>
</dbReference>
<comment type="similarity">
    <text evidence="2">Belongs to the nitronate monooxygenase family. NMO class I subfamily.</text>
</comment>
<keyword evidence="3" id="KW-0216">Detoxification</keyword>
<proteinExistence type="inferred from homology"/>
<name>A0A3L7JD37_9HYPH</name>
<keyword evidence="5" id="KW-0288">FMN</keyword>
<accession>A0A3L7JD37</accession>
<dbReference type="Pfam" id="PF03060">
    <property type="entry name" value="NMO"/>
    <property type="match status" value="1"/>
</dbReference>
<dbReference type="AlphaFoldDB" id="A0A3L7JD37"/>
<sequence>MTSSAFSEWFNADYPIIQAPMAGVTTPKLAAAVCEAGAIGALGLGAMNADTARKHVEELHSMTAKPFILNVFCHADKASDDETERNWITTLSNEFERFGKKPPEELTTPYTPYQDDPAMQRLMLELQPAALTFHFGLPGDDHIEDLKKAGIRLGATATNAEEVRLIEKKRLDFVIAQGWGAGGHRGVFDASAVDEKMPTDAVLSVCLEETDLPVIAAGGIMTGSDIATFLGMGASACQLGTAFVACPESSTAPVHRRWLADPDRETVMTRAISGRPARGFVNRLTAIGDKIGEPAIPAYPRAYSIGKALHASAATHDSDAYGAFWAGTGHVRSRPLPAGELVATLVREYEAALERGV</sequence>
<comment type="cofactor">
    <cofactor evidence="1">
        <name>FMN</name>
        <dbReference type="ChEBI" id="CHEBI:58210"/>
    </cofactor>
</comment>
<comment type="caution">
    <text evidence="10">The sequence shown here is derived from an EMBL/GenBank/DDBJ whole genome shotgun (WGS) entry which is preliminary data.</text>
</comment>
<evidence type="ECO:0000256" key="3">
    <source>
        <dbReference type="ARBA" id="ARBA00022575"/>
    </source>
</evidence>
<evidence type="ECO:0000256" key="7">
    <source>
        <dbReference type="ARBA" id="ARBA00023033"/>
    </source>
</evidence>
<evidence type="ECO:0000256" key="6">
    <source>
        <dbReference type="ARBA" id="ARBA00023002"/>
    </source>
</evidence>
<organism evidence="10 11">
    <name type="scientific">Notoacmeibacter ruber</name>
    <dbReference type="NCBI Taxonomy" id="2670375"/>
    <lineage>
        <taxon>Bacteria</taxon>
        <taxon>Pseudomonadati</taxon>
        <taxon>Pseudomonadota</taxon>
        <taxon>Alphaproteobacteria</taxon>
        <taxon>Hyphomicrobiales</taxon>
        <taxon>Notoacmeibacteraceae</taxon>
        <taxon>Notoacmeibacter</taxon>
    </lineage>
</organism>
<keyword evidence="4" id="KW-0285">Flavoprotein</keyword>
<evidence type="ECO:0000256" key="8">
    <source>
        <dbReference type="ARBA" id="ARBA00031155"/>
    </source>
</evidence>
<keyword evidence="7 10" id="KW-0503">Monooxygenase</keyword>
<evidence type="ECO:0000256" key="1">
    <source>
        <dbReference type="ARBA" id="ARBA00001917"/>
    </source>
</evidence>
<gene>
    <name evidence="10" type="ORF">D8780_09425</name>
</gene>
<dbReference type="GO" id="GO:0018580">
    <property type="term" value="F:nitronate monooxygenase activity"/>
    <property type="evidence" value="ECO:0007669"/>
    <property type="project" value="InterPro"/>
</dbReference>
<dbReference type="SUPFAM" id="SSF51412">
    <property type="entry name" value="Inosine monophosphate dehydrogenase (IMPDH)"/>
    <property type="match status" value="1"/>
</dbReference>
<dbReference type="Proteomes" id="UP000281094">
    <property type="component" value="Unassembled WGS sequence"/>
</dbReference>
<reference evidence="10 11" key="1">
    <citation type="submission" date="2018-10" db="EMBL/GenBank/DDBJ databases">
        <title>Notoacmeibacter sp. M2BS9Y-3-1, whole genome shotgun sequence.</title>
        <authorList>
            <person name="Tuo L."/>
        </authorList>
    </citation>
    <scope>NUCLEOTIDE SEQUENCE [LARGE SCALE GENOMIC DNA]</scope>
    <source>
        <strain evidence="10 11">M2BS9Y-3-1</strain>
    </source>
</reference>
<keyword evidence="6" id="KW-0560">Oxidoreductase</keyword>
<keyword evidence="11" id="KW-1185">Reference proteome</keyword>
<dbReference type="CDD" id="cd04730">
    <property type="entry name" value="NPD_like"/>
    <property type="match status" value="1"/>
</dbReference>
<evidence type="ECO:0000256" key="9">
    <source>
        <dbReference type="ARBA" id="ARBA00049401"/>
    </source>
</evidence>
<dbReference type="PANTHER" id="PTHR42747:SF3">
    <property type="entry name" value="NITRONATE MONOOXYGENASE-RELATED"/>
    <property type="match status" value="1"/>
</dbReference>
<comment type="catalytic activity">
    <reaction evidence="9">
        <text>3 propionate 3-nitronate + 3 O2 + H2O = 3 3-oxopropanoate + 2 nitrate + nitrite + H2O2 + 3 H(+)</text>
        <dbReference type="Rhea" id="RHEA:57332"/>
        <dbReference type="ChEBI" id="CHEBI:15377"/>
        <dbReference type="ChEBI" id="CHEBI:15378"/>
        <dbReference type="ChEBI" id="CHEBI:15379"/>
        <dbReference type="ChEBI" id="CHEBI:16240"/>
        <dbReference type="ChEBI" id="CHEBI:16301"/>
        <dbReference type="ChEBI" id="CHEBI:17632"/>
        <dbReference type="ChEBI" id="CHEBI:33190"/>
        <dbReference type="ChEBI" id="CHEBI:136067"/>
    </reaction>
</comment>
<dbReference type="Gene3D" id="3.20.20.70">
    <property type="entry name" value="Aldolase class I"/>
    <property type="match status" value="1"/>
</dbReference>
<dbReference type="GO" id="GO:0009636">
    <property type="term" value="P:response to toxic substance"/>
    <property type="evidence" value="ECO:0007669"/>
    <property type="project" value="UniProtKB-KW"/>
</dbReference>